<reference evidence="2" key="1">
    <citation type="submission" date="2017-12" db="EMBL/GenBank/DDBJ databases">
        <authorList>
            <person name="Barbosa P."/>
            <person name="Usie A."/>
            <person name="Ramos A.M."/>
        </authorList>
    </citation>
    <scope>NUCLEOTIDE SEQUENCE</scope>
    <source>
        <strain evidence="2">HL8</strain>
        <tissue evidence="2">Leaves</tissue>
    </source>
</reference>
<feature type="domain" description="DUF4283" evidence="1">
    <location>
        <begin position="2"/>
        <end position="43"/>
    </location>
</feature>
<protein>
    <recommendedName>
        <fullName evidence="1">DUF4283 domain-containing protein</fullName>
    </recommendedName>
</protein>
<accession>A0AAW0M5X4</accession>
<reference evidence="2" key="2">
    <citation type="journal article" date="2018" name="Sci. Data">
        <title>The draft genome sequence of cork oak.</title>
        <authorList>
            <person name="Ramos A.M."/>
            <person name="Usie A."/>
            <person name="Barbosa P."/>
            <person name="Barros P.M."/>
            <person name="Capote T."/>
            <person name="Chaves I."/>
            <person name="Simoes F."/>
            <person name="Abreu I."/>
            <person name="Carrasquinho I."/>
            <person name="Faro C."/>
            <person name="Guimaraes J.B."/>
            <person name="Mendonca D."/>
            <person name="Nobrega F."/>
            <person name="Rodrigues L."/>
            <person name="Saibo N.J.M."/>
            <person name="Varela M.C."/>
            <person name="Egas C."/>
            <person name="Matos J."/>
            <person name="Miguel C.M."/>
            <person name="Oliveira M.M."/>
            <person name="Ricardo C.P."/>
            <person name="Goncalves S."/>
        </authorList>
    </citation>
    <scope>NUCLEOTIDE SEQUENCE [LARGE SCALE GENOMIC DNA]</scope>
    <source>
        <strain evidence="2">HL8</strain>
    </source>
</reference>
<organism evidence="2">
    <name type="scientific">Quercus suber</name>
    <name type="common">Cork oak</name>
    <dbReference type="NCBI Taxonomy" id="58331"/>
    <lineage>
        <taxon>Eukaryota</taxon>
        <taxon>Viridiplantae</taxon>
        <taxon>Streptophyta</taxon>
        <taxon>Embryophyta</taxon>
        <taxon>Tracheophyta</taxon>
        <taxon>Spermatophyta</taxon>
        <taxon>Magnoliopsida</taxon>
        <taxon>eudicotyledons</taxon>
        <taxon>Gunneridae</taxon>
        <taxon>Pentapetalae</taxon>
        <taxon>rosids</taxon>
        <taxon>fabids</taxon>
        <taxon>Fagales</taxon>
        <taxon>Fagaceae</taxon>
        <taxon>Quercus</taxon>
    </lineage>
</organism>
<evidence type="ECO:0000259" key="1">
    <source>
        <dbReference type="Pfam" id="PF14111"/>
    </source>
</evidence>
<name>A0AAW0M5X4_QUESU</name>
<dbReference type="AlphaFoldDB" id="A0AAW0M5X4"/>
<dbReference type="PANTHER" id="PTHR31286:SF167">
    <property type="entry name" value="OS09G0268800 PROTEIN"/>
    <property type="match status" value="1"/>
</dbReference>
<dbReference type="PANTHER" id="PTHR31286">
    <property type="entry name" value="GLYCINE-RICH CELL WALL STRUCTURAL PROTEIN 1.8-LIKE"/>
    <property type="match status" value="1"/>
</dbReference>
<dbReference type="Pfam" id="PF14111">
    <property type="entry name" value="DUF4283"/>
    <property type="match status" value="1"/>
</dbReference>
<proteinExistence type="predicted"/>
<comment type="caution">
    <text evidence="2">The sequence shown here is derived from an EMBL/GenBank/DDBJ whole genome shotgun (WGS) entry which is preliminary data.</text>
</comment>
<dbReference type="InterPro" id="IPR025558">
    <property type="entry name" value="DUF4283"/>
</dbReference>
<dbReference type="InterPro" id="IPR040256">
    <property type="entry name" value="At4g02000-like"/>
</dbReference>
<evidence type="ECO:0000313" key="2">
    <source>
        <dbReference type="EMBL" id="KAK7858464.1"/>
    </source>
</evidence>
<sequence length="117" mass="13642">MEVGSNLFQFKFKTEFEMERVFKEGPWTFNNLALMLCRWQKGITARNVKFESMPLWVQIWEAPFDMVSSKVATEVGSRLGVVVKEEKRQKLEAQQLFMRVRVAIPISKPLRRGGFVA</sequence>
<reference evidence="2" key="3">
    <citation type="submission" date="2023-07" db="EMBL/GenBank/DDBJ databases">
        <title>An improved reference 1 genome and first organelle genomes of Quercus suber.</title>
        <authorList>
            <consortium name="Genosuber Consortium"/>
            <person name="Usie A."/>
            <person name="Serra O."/>
            <person name="Barros P."/>
        </authorList>
    </citation>
    <scope>NUCLEOTIDE SEQUENCE</scope>
    <source>
        <strain evidence="2">HL8</strain>
        <tissue evidence="2">Leaves</tissue>
    </source>
</reference>
<dbReference type="EMBL" id="PKMF04000019">
    <property type="protein sequence ID" value="KAK7858464.1"/>
    <property type="molecule type" value="Genomic_DNA"/>
</dbReference>
<gene>
    <name evidence="2" type="ORF">CFP56_012335</name>
</gene>